<comment type="catalytic activity">
    <reaction evidence="1">
        <text>Hydrolyzes single-stranded DNA or mismatched double-stranded DNA and polynucleotides, releasing free uracil.</text>
        <dbReference type="EC" id="3.2.2.27"/>
    </reaction>
</comment>
<dbReference type="PANTHER" id="PTHR11264:SF0">
    <property type="entry name" value="URACIL-DNA GLYCOSYLASE"/>
    <property type="match status" value="1"/>
</dbReference>
<dbReference type="NCBIfam" id="NF003588">
    <property type="entry name" value="PRK05254.1-1"/>
    <property type="match status" value="1"/>
</dbReference>
<evidence type="ECO:0000256" key="3">
    <source>
        <dbReference type="ARBA" id="ARBA00012030"/>
    </source>
</evidence>
<dbReference type="Pfam" id="PF03167">
    <property type="entry name" value="UDG"/>
    <property type="match status" value="1"/>
</dbReference>
<dbReference type="HAMAP" id="MF_00148">
    <property type="entry name" value="UDG"/>
    <property type="match status" value="1"/>
</dbReference>
<dbReference type="NCBIfam" id="NF003589">
    <property type="entry name" value="PRK05254.1-2"/>
    <property type="match status" value="1"/>
</dbReference>
<evidence type="ECO:0000256" key="6">
    <source>
        <dbReference type="ARBA" id="ARBA00023204"/>
    </source>
</evidence>
<dbReference type="FunFam" id="3.40.470.10:FF:000001">
    <property type="entry name" value="Uracil-DNA glycosylase"/>
    <property type="match status" value="1"/>
</dbReference>
<evidence type="ECO:0000256" key="1">
    <source>
        <dbReference type="ARBA" id="ARBA00001400"/>
    </source>
</evidence>
<feature type="active site" description="Proton acceptor" evidence="7">
    <location>
        <position position="151"/>
    </location>
</feature>
<organism evidence="9">
    <name type="scientific">uncultured marine phage</name>
    <dbReference type="NCBI Taxonomy" id="707152"/>
    <lineage>
        <taxon>Viruses</taxon>
        <taxon>environmental samples</taxon>
    </lineage>
</organism>
<evidence type="ECO:0000256" key="4">
    <source>
        <dbReference type="ARBA" id="ARBA00022763"/>
    </source>
</evidence>
<dbReference type="PANTHER" id="PTHR11264">
    <property type="entry name" value="URACIL-DNA GLYCOSYLASE"/>
    <property type="match status" value="1"/>
</dbReference>
<evidence type="ECO:0000256" key="5">
    <source>
        <dbReference type="ARBA" id="ARBA00022801"/>
    </source>
</evidence>
<gene>
    <name evidence="9" type="ORF">SLAVMIC_00328</name>
</gene>
<comment type="similarity">
    <text evidence="2">Belongs to the uracil-DNA glycosylase (UDG) superfamily. UNG family.</text>
</comment>
<dbReference type="Gene3D" id="3.40.470.10">
    <property type="entry name" value="Uracil-DNA glycosylase-like domain"/>
    <property type="match status" value="1"/>
</dbReference>
<protein>
    <recommendedName>
        <fullName evidence="3">uracil-DNA glycosylase</fullName>
        <ecNumber evidence="3">3.2.2.27</ecNumber>
    </recommendedName>
</protein>
<dbReference type="GO" id="GO:0097510">
    <property type="term" value="P:base-excision repair, AP site formation via deaminated base removal"/>
    <property type="evidence" value="ECO:0007669"/>
    <property type="project" value="TreeGrafter"/>
</dbReference>
<accession>A0A8D9FQ49</accession>
<dbReference type="InterPro" id="IPR018085">
    <property type="entry name" value="Ura-DNA_Glyclase_AS"/>
</dbReference>
<dbReference type="GO" id="GO:0004844">
    <property type="term" value="F:uracil DNA N-glycosylase activity"/>
    <property type="evidence" value="ECO:0007669"/>
    <property type="project" value="UniProtKB-EC"/>
</dbReference>
<dbReference type="SMART" id="SM00987">
    <property type="entry name" value="UreE_C"/>
    <property type="match status" value="1"/>
</dbReference>
<dbReference type="EMBL" id="OU342829">
    <property type="protein sequence ID" value="CAG7580263.1"/>
    <property type="molecule type" value="Genomic_DNA"/>
</dbReference>
<name>A0A8D9FQ49_9VIRU</name>
<evidence type="ECO:0000256" key="2">
    <source>
        <dbReference type="ARBA" id="ARBA00008184"/>
    </source>
</evidence>
<dbReference type="NCBIfam" id="TIGR00628">
    <property type="entry name" value="ung"/>
    <property type="match status" value="1"/>
</dbReference>
<dbReference type="PROSITE" id="PS00130">
    <property type="entry name" value="U_DNA_GLYCOSYLASE"/>
    <property type="match status" value="1"/>
</dbReference>
<keyword evidence="4" id="KW-0227">DNA damage</keyword>
<dbReference type="InterPro" id="IPR036895">
    <property type="entry name" value="Uracil-DNA_glycosylase-like_sf"/>
</dbReference>
<dbReference type="SUPFAM" id="SSF52141">
    <property type="entry name" value="Uracil-DNA glycosylase-like"/>
    <property type="match status" value="1"/>
</dbReference>
<dbReference type="InterPro" id="IPR002043">
    <property type="entry name" value="UDG_fam1"/>
</dbReference>
<dbReference type="NCBIfam" id="NF003591">
    <property type="entry name" value="PRK05254.1-4"/>
    <property type="match status" value="1"/>
</dbReference>
<proteinExistence type="inferred from homology"/>
<dbReference type="NCBIfam" id="NF003592">
    <property type="entry name" value="PRK05254.1-5"/>
    <property type="match status" value="1"/>
</dbReference>
<sequence length="307" mass="35468">MIKATKDLILQYIQTDEYSDKYWGGKLTITKLNSFQDLGLIKCNDGRMVERIRVDFDFDDNGSTINYSAAFDSEDFHKFMVGKRDDRFSELLGMSWEDFLKNEKKKDYFKEIESFLESQDRDNIFPPKGQVFNAFNQTPFENIKVIIIGQDPYHGSGQANGLAFSVNEGVKIPPSLRNIFKEIKNEFGYDMDKGDLTSWANQGVFLLNTILTVEKSKPESHKDIGWNTFTDNCIKWVSENKENLVFMLWGNHAKSKESLIGDNHLILKSTHPSPFSAYRGFLGCDHFKKCNEYLEGKNLKPIDWKII</sequence>
<evidence type="ECO:0000256" key="7">
    <source>
        <dbReference type="PROSITE-ProRule" id="PRU10072"/>
    </source>
</evidence>
<dbReference type="EC" id="3.2.2.27" evidence="3"/>
<evidence type="ECO:0000313" key="9">
    <source>
        <dbReference type="EMBL" id="CAG7580263.1"/>
    </source>
</evidence>
<dbReference type="CDD" id="cd10027">
    <property type="entry name" value="UDG-F1-like"/>
    <property type="match status" value="1"/>
</dbReference>
<feature type="domain" description="Uracil-DNA glycosylase-like" evidence="8">
    <location>
        <begin position="136"/>
        <end position="294"/>
    </location>
</feature>
<dbReference type="SMART" id="SM00986">
    <property type="entry name" value="UDG"/>
    <property type="match status" value="1"/>
</dbReference>
<reference evidence="9" key="1">
    <citation type="submission" date="2021-06" db="EMBL/GenBank/DDBJ databases">
        <authorList>
            <person name="Gannon L."/>
            <person name="Redgwell R T."/>
            <person name="Michniewski S."/>
            <person name="Harrison D C."/>
            <person name="Millard A."/>
        </authorList>
    </citation>
    <scope>NUCLEOTIDE SEQUENCE</scope>
</reference>
<keyword evidence="5" id="KW-0378">Hydrolase</keyword>
<evidence type="ECO:0000259" key="8">
    <source>
        <dbReference type="SMART" id="SM00986"/>
    </source>
</evidence>
<dbReference type="InterPro" id="IPR005122">
    <property type="entry name" value="Uracil-DNA_glycosylase-like"/>
</dbReference>
<keyword evidence="6" id="KW-0234">DNA repair</keyword>